<sequence>MASNEVQVIGGGLAGSEAAWQLAERGHSVVVHEMRPVRGTAAHRTEKLGELVCSNTFKSTETTNAHGLLKAEMRQLGSLILDCADQSRVPGGSALTVDREIFSQHVHDRIHAHPRIRVSREEVTSLPDVGIIATGPLTSDALADAIRARLGVESLAFYDAIAPVVSLESIDQNIAFRASRWGKETMDGAGEEGAYLNCAFTRDEYEAFIDALTTADQFTAHEFDSVPYFEGCMPIEEMARRGRESLRFGPMKPIGLQDPRSNSRPHAVMQLRMEDRGGRMWNLVGFQTRLRIPEQARVFRMIPGLAEAEFLRFGSIHRNSYVNAPAALSSHLSLRDAPQLMFAGQITGVEGYTESSATGLLAGINLARQIDGHEPVVPPPATMMGALYRYMREADPKHFQPMNANFGLLDDLEGVAPKLLKDKAKKRELFAERALTAMAAWRDEAGIIPTAIRG</sequence>
<comment type="subcellular location">
    <subcellularLocation>
        <location evidence="11">Cytoplasm</location>
    </subcellularLocation>
</comment>
<comment type="similarity">
    <text evidence="11">Belongs to the MnmG family. TrmFO subfamily.</text>
</comment>
<evidence type="ECO:0000256" key="9">
    <source>
        <dbReference type="ARBA" id="ARBA00022857"/>
    </source>
</evidence>
<dbReference type="InterPro" id="IPR020595">
    <property type="entry name" value="MnmG-rel_CS"/>
</dbReference>
<feature type="domain" description="MnmG N-terminal" evidence="12">
    <location>
        <begin position="6"/>
        <end position="373"/>
    </location>
</feature>
<evidence type="ECO:0000313" key="13">
    <source>
        <dbReference type="EMBL" id="QJR34360.1"/>
    </source>
</evidence>
<keyword evidence="5 11" id="KW-0285">Flavoprotein</keyword>
<dbReference type="InterPro" id="IPR004417">
    <property type="entry name" value="TrmFO"/>
</dbReference>
<dbReference type="SUPFAM" id="SSF51905">
    <property type="entry name" value="FAD/NAD(P)-binding domain"/>
    <property type="match status" value="1"/>
</dbReference>
<dbReference type="InterPro" id="IPR040131">
    <property type="entry name" value="MnmG_N"/>
</dbReference>
<dbReference type="GO" id="GO:0047151">
    <property type="term" value="F:tRNA (uracil(54)-C5)-methyltransferase activity, 5,10-methylenetetrahydrofolate-dependent"/>
    <property type="evidence" value="ECO:0007669"/>
    <property type="project" value="UniProtKB-UniRule"/>
</dbReference>
<keyword evidence="6 11" id="KW-0808">Transferase</keyword>
<dbReference type="NCBIfam" id="TIGR00137">
    <property type="entry name" value="gid_trmFO"/>
    <property type="match status" value="1"/>
</dbReference>
<evidence type="ECO:0000313" key="14">
    <source>
        <dbReference type="Proteomes" id="UP000500938"/>
    </source>
</evidence>
<comment type="function">
    <text evidence="11">Catalyzes the folate-dependent formation of 5-methyl-uridine at position 54 (M-5-U54) in all tRNAs.</text>
</comment>
<dbReference type="AlphaFoldDB" id="A0A6M4IIA7"/>
<dbReference type="GO" id="GO:0005829">
    <property type="term" value="C:cytosol"/>
    <property type="evidence" value="ECO:0007669"/>
    <property type="project" value="TreeGrafter"/>
</dbReference>
<feature type="binding site" evidence="11">
    <location>
        <begin position="10"/>
        <end position="15"/>
    </location>
    <ligand>
        <name>FAD</name>
        <dbReference type="ChEBI" id="CHEBI:57692"/>
    </ligand>
</feature>
<keyword evidence="8 11" id="KW-0274">FAD</keyword>
<dbReference type="GO" id="GO:0050660">
    <property type="term" value="F:flavin adenine dinucleotide binding"/>
    <property type="evidence" value="ECO:0007669"/>
    <property type="project" value="UniProtKB-UniRule"/>
</dbReference>
<keyword evidence="9 11" id="KW-0521">NADP</keyword>
<dbReference type="GO" id="GO:0002098">
    <property type="term" value="P:tRNA wobble uridine modification"/>
    <property type="evidence" value="ECO:0007669"/>
    <property type="project" value="TreeGrafter"/>
</dbReference>
<comment type="catalytic activity">
    <reaction evidence="11">
        <text>uridine(54) in tRNA + (6R)-5,10-methylene-5,6,7,8-tetrahydrofolate + NADH + H(+) = 5-methyluridine(54) in tRNA + (6S)-5,6,7,8-tetrahydrofolate + NAD(+)</text>
        <dbReference type="Rhea" id="RHEA:16873"/>
        <dbReference type="Rhea" id="RHEA-COMP:10167"/>
        <dbReference type="Rhea" id="RHEA-COMP:10193"/>
        <dbReference type="ChEBI" id="CHEBI:15378"/>
        <dbReference type="ChEBI" id="CHEBI:15636"/>
        <dbReference type="ChEBI" id="CHEBI:57453"/>
        <dbReference type="ChEBI" id="CHEBI:57540"/>
        <dbReference type="ChEBI" id="CHEBI:57945"/>
        <dbReference type="ChEBI" id="CHEBI:65315"/>
        <dbReference type="ChEBI" id="CHEBI:74447"/>
        <dbReference type="EC" id="2.1.1.74"/>
    </reaction>
</comment>
<dbReference type="PROSITE" id="PS01281">
    <property type="entry name" value="GIDA_2"/>
    <property type="match status" value="1"/>
</dbReference>
<dbReference type="Gene3D" id="3.50.50.60">
    <property type="entry name" value="FAD/NAD(P)-binding domain"/>
    <property type="match status" value="2"/>
</dbReference>
<proteinExistence type="inferred from homology"/>
<comment type="cofactor">
    <cofactor evidence="1 11">
        <name>FAD</name>
        <dbReference type="ChEBI" id="CHEBI:57692"/>
    </cofactor>
</comment>
<dbReference type="HAMAP" id="MF_01037">
    <property type="entry name" value="TrmFO"/>
    <property type="match status" value="1"/>
</dbReference>
<evidence type="ECO:0000256" key="7">
    <source>
        <dbReference type="ARBA" id="ARBA00022694"/>
    </source>
</evidence>
<evidence type="ECO:0000256" key="5">
    <source>
        <dbReference type="ARBA" id="ARBA00022630"/>
    </source>
</evidence>
<evidence type="ECO:0000256" key="4">
    <source>
        <dbReference type="ARBA" id="ARBA00022603"/>
    </source>
</evidence>
<dbReference type="InterPro" id="IPR002218">
    <property type="entry name" value="MnmG-rel"/>
</dbReference>
<evidence type="ECO:0000256" key="8">
    <source>
        <dbReference type="ARBA" id="ARBA00022827"/>
    </source>
</evidence>
<evidence type="ECO:0000256" key="11">
    <source>
        <dbReference type="HAMAP-Rule" id="MF_01037"/>
    </source>
</evidence>
<name>A0A6M4IIA7_9BACT</name>
<keyword evidence="7 11" id="KW-0819">tRNA processing</keyword>
<dbReference type="RefSeq" id="WP_171223786.1">
    <property type="nucleotide sequence ID" value="NZ_CP053085.1"/>
</dbReference>
<dbReference type="InterPro" id="IPR036188">
    <property type="entry name" value="FAD/NAD-bd_sf"/>
</dbReference>
<evidence type="ECO:0000259" key="12">
    <source>
        <dbReference type="Pfam" id="PF01134"/>
    </source>
</evidence>
<keyword evidence="10 11" id="KW-0520">NAD</keyword>
<reference evidence="13 14" key="1">
    <citation type="submission" date="2020-05" db="EMBL/GenBank/DDBJ databases">
        <title>Complete genome sequence of Gemmatimonas greenlandica TET16.</title>
        <authorList>
            <person name="Zeng Y."/>
        </authorList>
    </citation>
    <scope>NUCLEOTIDE SEQUENCE [LARGE SCALE GENOMIC DNA]</scope>
    <source>
        <strain evidence="13 14">TET16</strain>
    </source>
</reference>
<accession>A0A6M4IIA7</accession>
<dbReference type="Pfam" id="PF01134">
    <property type="entry name" value="GIDA"/>
    <property type="match status" value="1"/>
</dbReference>
<evidence type="ECO:0000256" key="6">
    <source>
        <dbReference type="ARBA" id="ARBA00022679"/>
    </source>
</evidence>
<dbReference type="KEGG" id="ggr:HKW67_01890"/>
<dbReference type="Proteomes" id="UP000500938">
    <property type="component" value="Chromosome"/>
</dbReference>
<dbReference type="EMBL" id="CP053085">
    <property type="protein sequence ID" value="QJR34360.1"/>
    <property type="molecule type" value="Genomic_DNA"/>
</dbReference>
<comment type="function">
    <text evidence="2">NAD-binding protein involved in the addition of a carboxymethylaminomethyl (cmnm) group at the wobble position (U34) of certain tRNAs, forming tRNA-cmnm(5)s(2)U34.</text>
</comment>
<keyword evidence="3 11" id="KW-0963">Cytoplasm</keyword>
<protein>
    <recommendedName>
        <fullName evidence="11">Methylenetetrahydrofolate--tRNA-(uracil-5-)-methyltransferase TrmFO</fullName>
        <ecNumber evidence="11">2.1.1.74</ecNumber>
    </recommendedName>
    <alternativeName>
        <fullName evidence="11">Folate-dependent tRNA (uracil-5-)-methyltransferase</fullName>
    </alternativeName>
    <alternativeName>
        <fullName evidence="11">Folate-dependent tRNA(M-5-U54)-methyltransferase</fullName>
    </alternativeName>
</protein>
<gene>
    <name evidence="11 13" type="primary">trmFO</name>
    <name evidence="13" type="ORF">HKW67_01890</name>
</gene>
<evidence type="ECO:0000256" key="1">
    <source>
        <dbReference type="ARBA" id="ARBA00001974"/>
    </source>
</evidence>
<keyword evidence="4 11" id="KW-0489">Methyltransferase</keyword>
<evidence type="ECO:0000256" key="3">
    <source>
        <dbReference type="ARBA" id="ARBA00022490"/>
    </source>
</evidence>
<evidence type="ECO:0000256" key="10">
    <source>
        <dbReference type="ARBA" id="ARBA00023027"/>
    </source>
</evidence>
<dbReference type="PANTHER" id="PTHR11806:SF2">
    <property type="entry name" value="METHYLENETETRAHYDROFOLATE--TRNA-(URACIL-5-)-METHYLTRANSFERASE TRMFO"/>
    <property type="match status" value="1"/>
</dbReference>
<dbReference type="PANTHER" id="PTHR11806">
    <property type="entry name" value="GLUCOSE INHIBITED DIVISION PROTEIN A"/>
    <property type="match status" value="1"/>
</dbReference>
<dbReference type="GO" id="GO:0030488">
    <property type="term" value="P:tRNA methylation"/>
    <property type="evidence" value="ECO:0007669"/>
    <property type="project" value="TreeGrafter"/>
</dbReference>
<dbReference type="NCBIfam" id="NF003739">
    <property type="entry name" value="PRK05335.1"/>
    <property type="match status" value="1"/>
</dbReference>
<comment type="catalytic activity">
    <reaction evidence="11">
        <text>uridine(54) in tRNA + (6R)-5,10-methylene-5,6,7,8-tetrahydrofolate + NADPH + H(+) = 5-methyluridine(54) in tRNA + (6S)-5,6,7,8-tetrahydrofolate + NADP(+)</text>
        <dbReference type="Rhea" id="RHEA:62372"/>
        <dbReference type="Rhea" id="RHEA-COMP:10167"/>
        <dbReference type="Rhea" id="RHEA-COMP:10193"/>
        <dbReference type="ChEBI" id="CHEBI:15378"/>
        <dbReference type="ChEBI" id="CHEBI:15636"/>
        <dbReference type="ChEBI" id="CHEBI:57453"/>
        <dbReference type="ChEBI" id="CHEBI:57783"/>
        <dbReference type="ChEBI" id="CHEBI:58349"/>
        <dbReference type="ChEBI" id="CHEBI:65315"/>
        <dbReference type="ChEBI" id="CHEBI:74447"/>
        <dbReference type="EC" id="2.1.1.74"/>
    </reaction>
</comment>
<dbReference type="EC" id="2.1.1.74" evidence="11"/>
<keyword evidence="14" id="KW-1185">Reference proteome</keyword>
<organism evidence="13 14">
    <name type="scientific">Gemmatimonas groenlandica</name>
    <dbReference type="NCBI Taxonomy" id="2732249"/>
    <lineage>
        <taxon>Bacteria</taxon>
        <taxon>Pseudomonadati</taxon>
        <taxon>Gemmatimonadota</taxon>
        <taxon>Gemmatimonadia</taxon>
        <taxon>Gemmatimonadales</taxon>
        <taxon>Gemmatimonadaceae</taxon>
        <taxon>Gemmatimonas</taxon>
    </lineage>
</organism>
<evidence type="ECO:0000256" key="2">
    <source>
        <dbReference type="ARBA" id="ARBA00003717"/>
    </source>
</evidence>